<comment type="similarity">
    <text evidence="2 15">Belongs to the transketolase family.</text>
</comment>
<name>A0AAD3TVQ5_9TREE</name>
<evidence type="ECO:0000259" key="16">
    <source>
        <dbReference type="SMART" id="SM00861"/>
    </source>
</evidence>
<dbReference type="CDD" id="cd02012">
    <property type="entry name" value="TPP_TK"/>
    <property type="match status" value="1"/>
</dbReference>
<evidence type="ECO:0000256" key="4">
    <source>
        <dbReference type="ARBA" id="ARBA00013152"/>
    </source>
</evidence>
<evidence type="ECO:0000256" key="9">
    <source>
        <dbReference type="ARBA" id="ARBA00049473"/>
    </source>
</evidence>
<dbReference type="FunFam" id="3.40.50.970:FF:000003">
    <property type="entry name" value="Transketolase"/>
    <property type="match status" value="1"/>
</dbReference>
<comment type="cofactor">
    <cofactor evidence="1">
        <name>Co(2+)</name>
        <dbReference type="ChEBI" id="CHEBI:48828"/>
    </cofactor>
</comment>
<dbReference type="SMART" id="SM00861">
    <property type="entry name" value="Transket_pyr"/>
    <property type="match status" value="1"/>
</dbReference>
<proteinExistence type="inferred from homology"/>
<dbReference type="SUPFAM" id="SSF52922">
    <property type="entry name" value="TK C-terminal domain-like"/>
    <property type="match status" value="1"/>
</dbReference>
<dbReference type="InterPro" id="IPR005475">
    <property type="entry name" value="Transketolase-like_Pyr-bd"/>
</dbReference>
<feature type="binding site" evidence="11">
    <location>
        <position position="470"/>
    </location>
    <ligand>
        <name>substrate</name>
    </ligand>
</feature>
<dbReference type="AlphaFoldDB" id="A0AAD3TVQ5"/>
<feature type="binding site" evidence="13">
    <location>
        <position position="190"/>
    </location>
    <ligand>
        <name>Mg(2+)</name>
        <dbReference type="ChEBI" id="CHEBI:18420"/>
    </ligand>
</feature>
<reference evidence="17" key="2">
    <citation type="submission" date="2023-06" db="EMBL/GenBank/DDBJ databases">
        <authorList>
            <person name="Kobayashi Y."/>
            <person name="Kayamori A."/>
            <person name="Aoki K."/>
            <person name="Shiwa Y."/>
            <person name="Fujita N."/>
            <person name="Sugita T."/>
            <person name="Iwasaki W."/>
            <person name="Tanaka N."/>
            <person name="Takashima M."/>
        </authorList>
    </citation>
    <scope>NUCLEOTIDE SEQUENCE</scope>
    <source>
        <strain evidence="17">HIS016</strain>
    </source>
</reference>
<evidence type="ECO:0000256" key="13">
    <source>
        <dbReference type="PIRSR" id="PIRSR605478-4"/>
    </source>
</evidence>
<evidence type="ECO:0000313" key="18">
    <source>
        <dbReference type="Proteomes" id="UP001222932"/>
    </source>
</evidence>
<dbReference type="CDD" id="cd07033">
    <property type="entry name" value="TPP_PYR_DXS_TK_like"/>
    <property type="match status" value="1"/>
</dbReference>
<comment type="function">
    <text evidence="15">Catalyzes the transfer of a two-carbon ketol group from a ketose donor to an aldose acceptor, via a covalent intermediate with the cofactor thiamine pyrophosphate.</text>
</comment>
<sequence>MAIQFTDADQVAVNTIRTLAADVVAKANSGHPGAPMGMAPVAHVLFSKFMNFNSKDSKWANRDRFVLSNGHACALQYILLHLAGYKMSMDDLKSFRQVDSITPGHPENGHTEGIEVTTGPLGQGVCNAVGLAIAQAHMAATFNKDGFPIFTNKTYCFLGDGCLQEGVSSEASSLAGHLQLGNLIAIYDDNKITIDGSTEVSFTEDVEARYRAYGWEVVHVTGGDGDLTAIAGAIAEARDNNTKPTMIVLRTTIGYGSLKEGGHDVHGSPLKADDIKQLKVKFGFDPEKTFQVPDEVYDLYHKASAAGAQKEAEWKKNLESYKDKCPTEYSEIIRRLEGRLPEGWEKHLPTFKAGDAAVASRKLSENVLNAIAPHIPELVGGSADLTGSNLTRWKGAVDFQPPSTGLGDYSGRYFRFGVREHGMTAVCNGIAAYGGLIPFGATFLNFVSYAAGAVRLSALSNLRVLNIATHDSIGLGEDGPTHQPVETAAWLRATPNMMFWRPADGNETSAAYAIALTSAETPSTLALSRQNLPQLDGSTIEKASKGGYVLEEAKDADITLISTGSEVSIVVDAAKKLREQGLKVRISSFPCFEVFNQQSKEYRLSVLPHGAPIMSVEAYSTFGWNEYAHEAFGLKGWGASGPYLKVYEKFELTPNGIASRAAKVVEFYKKRGDKVWSPVDKAIDYDAMLTTAH</sequence>
<dbReference type="Pfam" id="PF00456">
    <property type="entry name" value="Transketolase_N"/>
    <property type="match status" value="1"/>
</dbReference>
<dbReference type="GO" id="GO:0046872">
    <property type="term" value="F:metal ion binding"/>
    <property type="evidence" value="ECO:0007669"/>
    <property type="project" value="UniProtKB-KW"/>
</dbReference>
<feature type="binding site" evidence="11">
    <location>
        <position position="266"/>
    </location>
    <ligand>
        <name>substrate</name>
    </ligand>
</feature>
<evidence type="ECO:0000256" key="14">
    <source>
        <dbReference type="PIRSR" id="PIRSR605478-5"/>
    </source>
</evidence>
<feature type="binding site" evidence="12">
    <location>
        <position position="71"/>
    </location>
    <ligand>
        <name>thiamine diphosphate</name>
        <dbReference type="ChEBI" id="CHEBI:58937"/>
    </ligand>
</feature>
<dbReference type="Proteomes" id="UP001222932">
    <property type="component" value="Unassembled WGS sequence"/>
</dbReference>
<feature type="binding site" evidence="11">
    <location>
        <position position="31"/>
    </location>
    <ligand>
        <name>substrate</name>
    </ligand>
</feature>
<evidence type="ECO:0000256" key="1">
    <source>
        <dbReference type="ARBA" id="ARBA00001941"/>
    </source>
</evidence>
<evidence type="ECO:0000256" key="6">
    <source>
        <dbReference type="ARBA" id="ARBA00022723"/>
    </source>
</evidence>
<dbReference type="GO" id="GO:0005634">
    <property type="term" value="C:nucleus"/>
    <property type="evidence" value="ECO:0007669"/>
    <property type="project" value="TreeGrafter"/>
</dbReference>
<keyword evidence="18" id="KW-1185">Reference proteome</keyword>
<evidence type="ECO:0000256" key="3">
    <source>
        <dbReference type="ARBA" id="ARBA00011738"/>
    </source>
</evidence>
<dbReference type="InterPro" id="IPR055152">
    <property type="entry name" value="Transketolase-like_C_2"/>
</dbReference>
<comment type="catalytic activity">
    <reaction evidence="9 15">
        <text>D-sedoheptulose 7-phosphate + D-glyceraldehyde 3-phosphate = aldehydo-D-ribose 5-phosphate + D-xylulose 5-phosphate</text>
        <dbReference type="Rhea" id="RHEA:10508"/>
        <dbReference type="ChEBI" id="CHEBI:57483"/>
        <dbReference type="ChEBI" id="CHEBI:57737"/>
        <dbReference type="ChEBI" id="CHEBI:58273"/>
        <dbReference type="ChEBI" id="CHEBI:59776"/>
        <dbReference type="EC" id="2.2.1.1"/>
    </reaction>
</comment>
<dbReference type="InterPro" id="IPR020826">
    <property type="entry name" value="Transketolase_BS"/>
</dbReference>
<evidence type="ECO:0000256" key="11">
    <source>
        <dbReference type="PIRSR" id="PIRSR605478-2"/>
    </source>
</evidence>
<comment type="subunit">
    <text evidence="3 15">Homodimer.</text>
</comment>
<comment type="caution">
    <text evidence="17">The sequence shown here is derived from an EMBL/GenBank/DDBJ whole genome shotgun (WGS) entry which is preliminary data.</text>
</comment>
<dbReference type="InterPro" id="IPR005474">
    <property type="entry name" value="Transketolase_N"/>
</dbReference>
<feature type="active site" description="Proton donor" evidence="10">
    <location>
        <position position="420"/>
    </location>
</feature>
<dbReference type="Pfam" id="PF22613">
    <property type="entry name" value="Transketolase_C_1"/>
    <property type="match status" value="1"/>
</dbReference>
<evidence type="ECO:0000313" key="17">
    <source>
        <dbReference type="EMBL" id="GMK57370.1"/>
    </source>
</evidence>
<evidence type="ECO:0000256" key="8">
    <source>
        <dbReference type="ARBA" id="ARBA00023052"/>
    </source>
</evidence>
<reference evidence="17" key="1">
    <citation type="journal article" date="2023" name="BMC Genomics">
        <title>Chromosome-level genome assemblies of Cutaneotrichosporon spp. (Trichosporonales, Basidiomycota) reveal imbalanced evolution between nucleotide sequences and chromosome synteny.</title>
        <authorList>
            <person name="Kobayashi Y."/>
            <person name="Kayamori A."/>
            <person name="Aoki K."/>
            <person name="Shiwa Y."/>
            <person name="Matsutani M."/>
            <person name="Fujita N."/>
            <person name="Sugita T."/>
            <person name="Iwasaki W."/>
            <person name="Tanaka N."/>
            <person name="Takashima M."/>
        </authorList>
    </citation>
    <scope>NUCLEOTIDE SEQUENCE</scope>
    <source>
        <strain evidence="17">HIS016</strain>
    </source>
</reference>
<keyword evidence="7 13" id="KW-0460">Magnesium</keyword>
<comment type="cofactor">
    <cofactor evidence="15">
        <name>Mg(2+)</name>
        <dbReference type="ChEBI" id="CHEBI:18420"/>
    </cofactor>
    <cofactor evidence="15">
        <name>Ca(2+)</name>
        <dbReference type="ChEBI" id="CHEBI:29108"/>
    </cofactor>
    <cofactor evidence="15">
        <name>Mn(2+)</name>
        <dbReference type="ChEBI" id="CHEBI:29035"/>
    </cofactor>
    <cofactor evidence="15">
        <name>Co(2+)</name>
        <dbReference type="ChEBI" id="CHEBI:48828"/>
    </cofactor>
    <text evidence="15">Binds 1 Mg(2+) ion per subunit. Can also utilize other divalent metal cations, such as Ca(2+), Mn(2+) and Co(2+).</text>
</comment>
<dbReference type="PROSITE" id="PS00802">
    <property type="entry name" value="TRANSKETOLASE_2"/>
    <property type="match status" value="1"/>
</dbReference>
<accession>A0AAD3TVQ5</accession>
<keyword evidence="15" id="KW-0106">Calcium</keyword>
<evidence type="ECO:0000256" key="2">
    <source>
        <dbReference type="ARBA" id="ARBA00007131"/>
    </source>
</evidence>
<dbReference type="PANTHER" id="PTHR43522">
    <property type="entry name" value="TRANSKETOLASE"/>
    <property type="match status" value="1"/>
</dbReference>
<feature type="domain" description="Transketolase-like pyrimidine-binding" evidence="16">
    <location>
        <begin position="358"/>
        <end position="534"/>
    </location>
</feature>
<dbReference type="GO" id="GO:0006098">
    <property type="term" value="P:pentose-phosphate shunt"/>
    <property type="evidence" value="ECO:0007669"/>
    <property type="project" value="TreeGrafter"/>
</dbReference>
<keyword evidence="8 12" id="KW-0786">Thiamine pyrophosphate</keyword>
<comment type="cofactor">
    <cofactor evidence="13">
        <name>Mg(2+)</name>
        <dbReference type="ChEBI" id="CHEBI:18420"/>
    </cofactor>
    <text evidence="13">Binds 1 Mg(2+) ion per subunit. Can also utilize other divalent metal cations, such as Ca(2+), Mn(2+) and Co(2+).</text>
</comment>
<dbReference type="SUPFAM" id="SSF52518">
    <property type="entry name" value="Thiamin diphosphate-binding fold (THDP-binding)"/>
    <property type="match status" value="2"/>
</dbReference>
<gene>
    <name evidence="17" type="primary">TKL1</name>
    <name evidence="17" type="ORF">CspeluHIS016_0402040</name>
</gene>
<dbReference type="InterPro" id="IPR005478">
    <property type="entry name" value="Transketolase_bac-like"/>
</dbReference>
<feature type="binding site" evidence="11">
    <location>
        <position position="388"/>
    </location>
    <ligand>
        <name>substrate</name>
    </ligand>
</feature>
<dbReference type="EC" id="2.2.1.1" evidence="4 15"/>
<feature type="binding site" evidence="11">
    <location>
        <position position="361"/>
    </location>
    <ligand>
        <name>substrate</name>
    </ligand>
</feature>
<feature type="binding site" evidence="12">
    <location>
        <position position="446"/>
    </location>
    <ligand>
        <name>thiamine diphosphate</name>
        <dbReference type="ChEBI" id="CHEBI:58937"/>
    </ligand>
</feature>
<feature type="binding site" evidence="11">
    <location>
        <position position="478"/>
    </location>
    <ligand>
        <name>substrate</name>
    </ligand>
</feature>
<feature type="binding site" evidence="12">
    <location>
        <begin position="119"/>
        <end position="121"/>
    </location>
    <ligand>
        <name>thiamine diphosphate</name>
        <dbReference type="ChEBI" id="CHEBI:58937"/>
    </ligand>
</feature>
<dbReference type="EMBL" id="BTCM01000004">
    <property type="protein sequence ID" value="GMK57370.1"/>
    <property type="molecule type" value="Genomic_DNA"/>
</dbReference>
<feature type="binding site" evidence="12">
    <location>
        <position position="190"/>
    </location>
    <ligand>
        <name>thiamine diphosphate</name>
        <dbReference type="ChEBI" id="CHEBI:58937"/>
    </ligand>
</feature>
<dbReference type="PANTHER" id="PTHR43522:SF2">
    <property type="entry name" value="TRANSKETOLASE 1-RELATED"/>
    <property type="match status" value="1"/>
</dbReference>
<evidence type="ECO:0000256" key="5">
    <source>
        <dbReference type="ARBA" id="ARBA00022679"/>
    </source>
</evidence>
<evidence type="ECO:0000256" key="10">
    <source>
        <dbReference type="PIRSR" id="PIRSR605478-1"/>
    </source>
</evidence>
<feature type="binding site" evidence="11">
    <location>
        <position position="529"/>
    </location>
    <ligand>
        <name>substrate</name>
    </ligand>
</feature>
<dbReference type="InterPro" id="IPR033247">
    <property type="entry name" value="Transketolase_fam"/>
</dbReference>
<feature type="site" description="Important for catalytic activity" evidence="14">
    <location>
        <position position="31"/>
    </location>
</feature>
<evidence type="ECO:0000256" key="12">
    <source>
        <dbReference type="PIRSR" id="PIRSR605478-3"/>
    </source>
</evidence>
<feature type="binding site" evidence="12">
    <location>
        <position position="266"/>
    </location>
    <ligand>
        <name>thiamine diphosphate</name>
        <dbReference type="ChEBI" id="CHEBI:58937"/>
    </ligand>
</feature>
<dbReference type="GO" id="GO:0004802">
    <property type="term" value="F:transketolase activity"/>
    <property type="evidence" value="ECO:0007669"/>
    <property type="project" value="UniProtKB-EC"/>
</dbReference>
<dbReference type="FunFam" id="3.40.50.920:FF:000003">
    <property type="entry name" value="Transketolase"/>
    <property type="match status" value="1"/>
</dbReference>
<dbReference type="PROSITE" id="PS00801">
    <property type="entry name" value="TRANSKETOLASE_1"/>
    <property type="match status" value="1"/>
</dbReference>
<keyword evidence="5 15" id="KW-0808">Transferase</keyword>
<dbReference type="InterPro" id="IPR029061">
    <property type="entry name" value="THDP-binding"/>
</dbReference>
<dbReference type="Gene3D" id="3.40.50.970">
    <property type="match status" value="2"/>
</dbReference>
<dbReference type="NCBIfam" id="TIGR00232">
    <property type="entry name" value="tktlase_bact"/>
    <property type="match status" value="1"/>
</dbReference>
<dbReference type="Gene3D" id="3.40.50.920">
    <property type="match status" value="1"/>
</dbReference>
<evidence type="ECO:0000256" key="15">
    <source>
        <dbReference type="RuleBase" id="RU004996"/>
    </source>
</evidence>
<dbReference type="Pfam" id="PF02779">
    <property type="entry name" value="Transket_pyr"/>
    <property type="match status" value="1"/>
</dbReference>
<dbReference type="InterPro" id="IPR049557">
    <property type="entry name" value="Transketolase_CS"/>
</dbReference>
<feature type="binding site" evidence="12">
    <location>
        <position position="161"/>
    </location>
    <ligand>
        <name>thiamine diphosphate</name>
        <dbReference type="ChEBI" id="CHEBI:58937"/>
    </ligand>
</feature>
<evidence type="ECO:0000256" key="7">
    <source>
        <dbReference type="ARBA" id="ARBA00022842"/>
    </source>
</evidence>
<feature type="binding site" evidence="13">
    <location>
        <position position="192"/>
    </location>
    <ligand>
        <name>Mg(2+)</name>
        <dbReference type="ChEBI" id="CHEBI:18420"/>
    </ligand>
</feature>
<dbReference type="GO" id="GO:0005829">
    <property type="term" value="C:cytosol"/>
    <property type="evidence" value="ECO:0007669"/>
    <property type="project" value="TreeGrafter"/>
</dbReference>
<feature type="binding site" evidence="11">
    <location>
        <position position="482"/>
    </location>
    <ligand>
        <name>substrate</name>
    </ligand>
</feature>
<feature type="site" description="Important for catalytic activity" evidence="14">
    <location>
        <position position="266"/>
    </location>
</feature>
<dbReference type="InterPro" id="IPR009014">
    <property type="entry name" value="Transketo_C/PFOR_II"/>
</dbReference>
<feature type="binding site" evidence="13">
    <location>
        <position position="160"/>
    </location>
    <ligand>
        <name>Mg(2+)</name>
        <dbReference type="ChEBI" id="CHEBI:18420"/>
    </ligand>
</feature>
<keyword evidence="6 13" id="KW-0479">Metal-binding</keyword>
<protein>
    <recommendedName>
        <fullName evidence="4 15">Transketolase</fullName>
        <ecNumber evidence="4 15">2.2.1.1</ecNumber>
    </recommendedName>
</protein>
<dbReference type="FunFam" id="3.40.50.970:FF:000004">
    <property type="entry name" value="Transketolase"/>
    <property type="match status" value="1"/>
</dbReference>
<comment type="cofactor">
    <cofactor evidence="12">
        <name>thiamine diphosphate</name>
        <dbReference type="ChEBI" id="CHEBI:58937"/>
    </cofactor>
    <text evidence="12">Binds 1 thiamine pyrophosphate per subunit. During the reaction, the substrate forms a covalent intermediate with the cofactor.</text>
</comment>
<organism evidence="17 18">
    <name type="scientific">Cutaneotrichosporon spelunceum</name>
    <dbReference type="NCBI Taxonomy" id="1672016"/>
    <lineage>
        <taxon>Eukaryota</taxon>
        <taxon>Fungi</taxon>
        <taxon>Dikarya</taxon>
        <taxon>Basidiomycota</taxon>
        <taxon>Agaricomycotina</taxon>
        <taxon>Tremellomycetes</taxon>
        <taxon>Trichosporonales</taxon>
        <taxon>Trichosporonaceae</taxon>
        <taxon>Cutaneotrichosporon</taxon>
    </lineage>
</organism>